<protein>
    <submittedName>
        <fullName evidence="2">LicD family protein</fullName>
    </submittedName>
</protein>
<dbReference type="eggNOG" id="COG3475">
    <property type="taxonomic scope" value="Bacteria"/>
</dbReference>
<dbReference type="KEGG" id="bpb:bpr_I0511"/>
<accession>E0S056</accession>
<dbReference type="HOGENOM" id="CLU_027783_0_0_9"/>
<sequence length="693" mass="80440">MDKSYLDNLKFPASFFEDEVREGFLVTSMMKRYWASQLKVLSFVVQICDKYNLKWYAEYGTLLGTVRHGGYIPWDDDFDICMMRDDWNRFFEVAKKELPESFQVLTLSNNEEYEELIGRVVNCNVIDFGPEHMEKYYGCPYTVGIDLFPLDGIYPDEDKEKDRVARTRKVLKALTLAELADVNNHELYLLLKEIEKENKVVLPLNDKLKNKLRLLAERLYSECDVTECGNVALMPFYIPNNDHIFPRKLYEDIVELPFENVYLNVNARYDELLDLEYGDFLRVNKSGGVHEYPVYSGQESILAEHIGRNPYRYTLDANELLRSVQRYIMRMTRTVDKDTLPNAESMAGGSCADSGAVIKKKAVFLPCKAKWWKTMEPLWKKYMDDPGYEVHVLSIFYYDSDYNGNIGERHDERALFPEYVQVEDCEKFDFETIHPEVIVTQVPYDGFSTFMTVHEFFYSGNLQHFTDELIYIPYFEADAPIEKGDKAWTALSVMVEQEAVVNADKVIVSSDAMRSFYVDKMIELCGDETRMYWEQKVESFEKSAETEDDSGRINNEDDKSDMNAWNQFLGKYAGRKTIIYYITIAFLLRDTGKSIGKIRRALDTFSDSGDKVCAIIVPQEQILNDLANIDEALWKQFTDLVEKIKTTDNCIYDEKGFSLGYMDKWSGYYGDASPLVRKCVQAGIPVMIENIDI</sequence>
<dbReference type="RefSeq" id="WP_013279914.1">
    <property type="nucleotide sequence ID" value="NC_014387.1"/>
</dbReference>
<dbReference type="Proteomes" id="UP000001299">
    <property type="component" value="Chromosome 1"/>
</dbReference>
<dbReference type="Pfam" id="PF04991">
    <property type="entry name" value="LicD"/>
    <property type="match status" value="1"/>
</dbReference>
<evidence type="ECO:0000313" key="3">
    <source>
        <dbReference type="Proteomes" id="UP000001299"/>
    </source>
</evidence>
<feature type="domain" description="LicD/FKTN/FKRP nucleotidyltransferase" evidence="1">
    <location>
        <begin position="48"/>
        <end position="278"/>
    </location>
</feature>
<keyword evidence="3" id="KW-1185">Reference proteome</keyword>
<dbReference type="GO" id="GO:0009100">
    <property type="term" value="P:glycoprotein metabolic process"/>
    <property type="evidence" value="ECO:0007669"/>
    <property type="project" value="UniProtKB-ARBA"/>
</dbReference>
<evidence type="ECO:0000259" key="1">
    <source>
        <dbReference type="Pfam" id="PF04991"/>
    </source>
</evidence>
<proteinExistence type="predicted"/>
<dbReference type="STRING" id="515622.bpr_I0511"/>
<organism evidence="2 3">
    <name type="scientific">Butyrivibrio proteoclasticus (strain ATCC 51982 / DSM 14932 / B316)</name>
    <name type="common">Clostridium proteoclasticum</name>
    <dbReference type="NCBI Taxonomy" id="515622"/>
    <lineage>
        <taxon>Bacteria</taxon>
        <taxon>Bacillati</taxon>
        <taxon>Bacillota</taxon>
        <taxon>Clostridia</taxon>
        <taxon>Lachnospirales</taxon>
        <taxon>Lachnospiraceae</taxon>
        <taxon>Butyrivibrio</taxon>
    </lineage>
</organism>
<gene>
    <name evidence="2" type="ordered locus">bpr_I0511</name>
</gene>
<dbReference type="AlphaFoldDB" id="E0S056"/>
<evidence type="ECO:0000313" key="2">
    <source>
        <dbReference type="EMBL" id="ADL33257.1"/>
    </source>
</evidence>
<name>E0S056_BUTPB</name>
<reference evidence="2 3" key="1">
    <citation type="journal article" date="2010" name="PLoS ONE">
        <title>The glycobiome of the rumen bacterium Butyrivibrio proteoclasticus B316(T) highlights adaptation to a polysaccharide-rich environment.</title>
        <authorList>
            <person name="Kelly W.J."/>
            <person name="Leahy S.C."/>
            <person name="Altermann E."/>
            <person name="Yeoman C.J."/>
            <person name="Dunne J.C."/>
            <person name="Kong Z."/>
            <person name="Pacheco D.M."/>
            <person name="Li D."/>
            <person name="Noel S.J."/>
            <person name="Moon C.D."/>
            <person name="Cookson A.L."/>
            <person name="Attwood G.T."/>
        </authorList>
    </citation>
    <scope>NUCLEOTIDE SEQUENCE [LARGE SCALE GENOMIC DNA]</scope>
    <source>
        <strain evidence="3">ATCC 51982 / DSM 14932 / B316</strain>
    </source>
</reference>
<dbReference type="EMBL" id="CP001810">
    <property type="protein sequence ID" value="ADL33257.1"/>
    <property type="molecule type" value="Genomic_DNA"/>
</dbReference>
<dbReference type="PANTHER" id="PTHR43404">
    <property type="entry name" value="LIPOPOLYSACCHARIDE CHOLINEPHOSPHOTRANSFERASE LICD"/>
    <property type="match status" value="1"/>
</dbReference>
<dbReference type="InterPro" id="IPR052942">
    <property type="entry name" value="LPS_cholinephosphotransferase"/>
</dbReference>
<dbReference type="InterPro" id="IPR007074">
    <property type="entry name" value="LicD/FKTN/FKRP_NTP_transf"/>
</dbReference>
<dbReference type="PANTHER" id="PTHR43404:SF2">
    <property type="entry name" value="LIPOPOLYSACCHARIDE CHOLINEPHOSPHOTRANSFERASE LICD"/>
    <property type="match status" value="1"/>
</dbReference>